<evidence type="ECO:0000313" key="1">
    <source>
        <dbReference type="EMBL" id="KKN76471.1"/>
    </source>
</evidence>
<dbReference type="AlphaFoldDB" id="A0A0F9VSN4"/>
<dbReference type="EMBL" id="LAZR01000295">
    <property type="protein sequence ID" value="KKN76471.1"/>
    <property type="molecule type" value="Genomic_DNA"/>
</dbReference>
<comment type="caution">
    <text evidence="1">The sequence shown here is derived from an EMBL/GenBank/DDBJ whole genome shotgun (WGS) entry which is preliminary data.</text>
</comment>
<proteinExistence type="predicted"/>
<protein>
    <submittedName>
        <fullName evidence="1">Uncharacterized protein</fullName>
    </submittedName>
</protein>
<gene>
    <name evidence="1" type="ORF">LCGC14_0369800</name>
</gene>
<organism evidence="1">
    <name type="scientific">marine sediment metagenome</name>
    <dbReference type="NCBI Taxonomy" id="412755"/>
    <lineage>
        <taxon>unclassified sequences</taxon>
        <taxon>metagenomes</taxon>
        <taxon>ecological metagenomes</taxon>
    </lineage>
</organism>
<accession>A0A0F9VSN4</accession>
<sequence>MMPQECPKCEDELAHYGKLPSLCSECGADRTGKMYPGYVDDEGDTTRSKWSDQQRLIEEQRWFH</sequence>
<name>A0A0F9VSN4_9ZZZZ</name>
<reference evidence="1" key="1">
    <citation type="journal article" date="2015" name="Nature">
        <title>Complex archaea that bridge the gap between prokaryotes and eukaryotes.</title>
        <authorList>
            <person name="Spang A."/>
            <person name="Saw J.H."/>
            <person name="Jorgensen S.L."/>
            <person name="Zaremba-Niedzwiedzka K."/>
            <person name="Martijn J."/>
            <person name="Lind A.E."/>
            <person name="van Eijk R."/>
            <person name="Schleper C."/>
            <person name="Guy L."/>
            <person name="Ettema T.J."/>
        </authorList>
    </citation>
    <scope>NUCLEOTIDE SEQUENCE</scope>
</reference>